<evidence type="ECO:0000313" key="8">
    <source>
        <dbReference type="EnsemblMetazoa" id="XP_030854729"/>
    </source>
</evidence>
<evidence type="ECO:0000259" key="7">
    <source>
        <dbReference type="PROSITE" id="PS51263"/>
    </source>
</evidence>
<evidence type="ECO:0000256" key="6">
    <source>
        <dbReference type="PIRNR" id="PIRNR001788"/>
    </source>
</evidence>
<feature type="domain" description="ADF-H" evidence="7">
    <location>
        <begin position="4"/>
        <end position="139"/>
    </location>
</feature>
<dbReference type="PANTHER" id="PTHR11249:SF2">
    <property type="entry name" value="GLIA MATURATION FACTOR"/>
    <property type="match status" value="1"/>
</dbReference>
<dbReference type="GO" id="GO:0071846">
    <property type="term" value="P:actin filament debranching"/>
    <property type="evidence" value="ECO:0000318"/>
    <property type="project" value="GO_Central"/>
</dbReference>
<dbReference type="PROSITE" id="PS51263">
    <property type="entry name" value="ADF_H"/>
    <property type="match status" value="1"/>
</dbReference>
<dbReference type="Pfam" id="PF00241">
    <property type="entry name" value="Cofilin_ADF"/>
    <property type="match status" value="1"/>
</dbReference>
<dbReference type="InterPro" id="IPR002108">
    <property type="entry name" value="ADF-H"/>
</dbReference>
<organism evidence="8 9">
    <name type="scientific">Strongylocentrotus purpuratus</name>
    <name type="common">Purple sea urchin</name>
    <dbReference type="NCBI Taxonomy" id="7668"/>
    <lineage>
        <taxon>Eukaryota</taxon>
        <taxon>Metazoa</taxon>
        <taxon>Echinodermata</taxon>
        <taxon>Eleutherozoa</taxon>
        <taxon>Echinozoa</taxon>
        <taxon>Echinoidea</taxon>
        <taxon>Euechinoidea</taxon>
        <taxon>Echinacea</taxon>
        <taxon>Camarodonta</taxon>
        <taxon>Echinidea</taxon>
        <taxon>Strongylocentrotidae</taxon>
        <taxon>Strongylocentrotus</taxon>
    </lineage>
</organism>
<dbReference type="FunCoup" id="A0A7M7PQD3">
    <property type="interactions" value="926"/>
</dbReference>
<dbReference type="PIRSF" id="PIRSF001788">
    <property type="entry name" value="GMF-beta"/>
    <property type="match status" value="1"/>
</dbReference>
<reference evidence="8" key="2">
    <citation type="submission" date="2021-01" db="UniProtKB">
        <authorList>
            <consortium name="EnsemblMetazoa"/>
        </authorList>
    </citation>
    <scope>IDENTIFICATION</scope>
</reference>
<dbReference type="GO" id="GO:0003779">
    <property type="term" value="F:actin binding"/>
    <property type="evidence" value="ECO:0007669"/>
    <property type="project" value="InterPro"/>
</dbReference>
<dbReference type="CTD" id="2764"/>
<dbReference type="Proteomes" id="UP000007110">
    <property type="component" value="Unassembled WGS sequence"/>
</dbReference>
<dbReference type="InterPro" id="IPR011171">
    <property type="entry name" value="GMF"/>
</dbReference>
<sequence length="142" mass="16713">MAANVTVCDLDPEIDELVKKFRFRKEKNNAAIVLKIDSSKLLIVLDDQYEDMTPDELQEELPEHLPRYVLYSYCRHHDDGRISYPLCFIFIHPQGTKAELAMMYSGSCITLHRRTGITKYFELSDLEEFTEEWLKKKLGFFN</sequence>
<dbReference type="KEGG" id="spu:115918196"/>
<dbReference type="GO" id="GO:0071933">
    <property type="term" value="F:Arp2/3 complex binding"/>
    <property type="evidence" value="ECO:0000318"/>
    <property type="project" value="GO_Central"/>
</dbReference>
<dbReference type="GO" id="GO:0034316">
    <property type="term" value="P:negative regulation of Arp2/3 complex-mediated actin nucleation"/>
    <property type="evidence" value="ECO:0000318"/>
    <property type="project" value="GO_Central"/>
</dbReference>
<comment type="similarity">
    <text evidence="3 6">Belongs to the actin-binding proteins ADF family. GMF subfamily.</text>
</comment>
<protein>
    <recommendedName>
        <fullName evidence="7">ADF-H domain-containing protein</fullName>
    </recommendedName>
</protein>
<dbReference type="GO" id="GO:0005634">
    <property type="term" value="C:nucleus"/>
    <property type="evidence" value="ECO:0007669"/>
    <property type="project" value="UniProtKB-SubCell"/>
</dbReference>
<dbReference type="OMA" id="KYVHGDG"/>
<dbReference type="FunFam" id="3.40.20.10:FF:000026">
    <property type="entry name" value="Glia maturation factor"/>
    <property type="match status" value="1"/>
</dbReference>
<dbReference type="AlphaFoldDB" id="A0A7M7PQD3"/>
<reference evidence="9" key="1">
    <citation type="submission" date="2015-02" db="EMBL/GenBank/DDBJ databases">
        <title>Genome sequencing for Strongylocentrotus purpuratus.</title>
        <authorList>
            <person name="Murali S."/>
            <person name="Liu Y."/>
            <person name="Vee V."/>
            <person name="English A."/>
            <person name="Wang M."/>
            <person name="Skinner E."/>
            <person name="Han Y."/>
            <person name="Muzny D.M."/>
            <person name="Worley K.C."/>
            <person name="Gibbs R.A."/>
        </authorList>
    </citation>
    <scope>NUCLEOTIDE SEQUENCE</scope>
</reference>
<evidence type="ECO:0000256" key="3">
    <source>
        <dbReference type="ARBA" id="ARBA00010055"/>
    </source>
</evidence>
<dbReference type="InParanoid" id="A0A7M7PQD3"/>
<dbReference type="SUPFAM" id="SSF55753">
    <property type="entry name" value="Actin depolymerizing proteins"/>
    <property type="match status" value="1"/>
</dbReference>
<accession>A0A7M7PQD3</accession>
<dbReference type="GeneID" id="115918196"/>
<evidence type="ECO:0000313" key="9">
    <source>
        <dbReference type="Proteomes" id="UP000007110"/>
    </source>
</evidence>
<dbReference type="RefSeq" id="XP_030854729.1">
    <property type="nucleotide sequence ID" value="XM_030998869.1"/>
</dbReference>
<dbReference type="SMART" id="SM00102">
    <property type="entry name" value="ADF"/>
    <property type="match status" value="1"/>
</dbReference>
<keyword evidence="5" id="KW-0539">Nucleus</keyword>
<evidence type="ECO:0000256" key="5">
    <source>
        <dbReference type="ARBA" id="ARBA00023242"/>
    </source>
</evidence>
<proteinExistence type="inferred from homology"/>
<dbReference type="CDD" id="cd11283">
    <property type="entry name" value="ADF_GMF-beta_like"/>
    <property type="match status" value="1"/>
</dbReference>
<dbReference type="PANTHER" id="PTHR11249">
    <property type="entry name" value="GLIAL FACTOR NATURATION FACTOR"/>
    <property type="match status" value="1"/>
</dbReference>
<comment type="subcellular location">
    <subcellularLocation>
        <location evidence="2">Cytoplasm</location>
    </subcellularLocation>
    <subcellularLocation>
        <location evidence="1">Nucleus</location>
    </subcellularLocation>
</comment>
<dbReference type="Gene3D" id="3.40.20.10">
    <property type="entry name" value="Severin"/>
    <property type="match status" value="1"/>
</dbReference>
<dbReference type="OrthoDB" id="3919494at2759"/>
<dbReference type="EnsemblMetazoa" id="XM_030998869">
    <property type="protein sequence ID" value="XP_030854729"/>
    <property type="gene ID" value="LOC115918196"/>
</dbReference>
<dbReference type="InterPro" id="IPR029006">
    <property type="entry name" value="ADF-H/Gelsolin-like_dom_sf"/>
</dbReference>
<keyword evidence="4" id="KW-0963">Cytoplasm</keyword>
<name>A0A7M7PQD3_STRPU</name>
<keyword evidence="9" id="KW-1185">Reference proteome</keyword>
<evidence type="ECO:0000256" key="1">
    <source>
        <dbReference type="ARBA" id="ARBA00004123"/>
    </source>
</evidence>
<evidence type="ECO:0000256" key="4">
    <source>
        <dbReference type="ARBA" id="ARBA00022490"/>
    </source>
</evidence>
<evidence type="ECO:0000256" key="2">
    <source>
        <dbReference type="ARBA" id="ARBA00004496"/>
    </source>
</evidence>
<dbReference type="GO" id="GO:0030864">
    <property type="term" value="C:cortical actin cytoskeleton"/>
    <property type="evidence" value="ECO:0000318"/>
    <property type="project" value="GO_Central"/>
</dbReference>